<proteinExistence type="predicted"/>
<accession>A0A7G2HJQ0</accession>
<evidence type="ECO:0000313" key="4">
    <source>
        <dbReference type="Proteomes" id="UP000242991"/>
    </source>
</evidence>
<name>A0A7G2HJQ0_CRYPV</name>
<evidence type="ECO:0000256" key="1">
    <source>
        <dbReference type="SAM" id="Phobius"/>
    </source>
</evidence>
<sequence length="97" mass="11608">MKTNLSYRYYLRNNISRIYYFYILLSMLHKVMAQSEKRKLALDPDTYTSKTVSEYFLSNPVTFFIMIWMCVHVFLGILFFCFLSSERSLMKPTSVTL</sequence>
<evidence type="ECO:0000313" key="2">
    <source>
        <dbReference type="EMBL" id="CAD98310.1"/>
    </source>
</evidence>
<gene>
    <name evidence="2" type="ORF">1MB.743</name>
    <name evidence="3" type="ORF">CPATCC_003082</name>
</gene>
<protein>
    <submittedName>
        <fullName evidence="2">Uncharacterized protein</fullName>
    </submittedName>
</protein>
<dbReference type="VEuPathDB" id="CryptoDB:CPATCC_0016570"/>
<dbReference type="AlphaFoldDB" id="A0A7G2HJQ0"/>
<evidence type="ECO:0000313" key="5">
    <source>
        <dbReference type="Proteomes" id="UP000593906"/>
    </source>
</evidence>
<reference evidence="2 4" key="1">
    <citation type="journal article" date="2003" name="Genome Res.">
        <title>Integrated mapping, chromosomal sequencing and sequence analysis of Cryptosporidium parvum.</title>
        <authorList>
            <person name="Bankier A.T."/>
            <person name="Spriggs H.F."/>
            <person name="Fartmann B."/>
            <person name="Konfortov B.A."/>
            <person name="Madera M."/>
            <person name="Vogel C."/>
            <person name="Teichmann S.A."/>
            <person name="Ivens A."/>
            <person name="Dear P.H."/>
        </authorList>
    </citation>
    <scope>NUCLEOTIDE SEQUENCE [LARGE SCALE GENOMIC DNA]</scope>
    <source>
        <strain evidence="2">Iowa</strain>
    </source>
</reference>
<dbReference type="EMBL" id="CP044417">
    <property type="protein sequence ID" value="QOY41381.1"/>
    <property type="molecule type" value="Genomic_DNA"/>
</dbReference>
<keyword evidence="1" id="KW-0812">Transmembrane</keyword>
<dbReference type="Proteomes" id="UP000242991">
    <property type="component" value="Chromosome 6"/>
</dbReference>
<feature type="transmembrane region" description="Helical" evidence="1">
    <location>
        <begin position="57"/>
        <end position="83"/>
    </location>
</feature>
<reference evidence="3 5" key="2">
    <citation type="submission" date="2019-09" db="EMBL/GenBank/DDBJ databases">
        <title>Consistent, comparative and evidence-based genome assembly and annotation for Cryptosporidium parvum, C. hominis and C. tyzzeri.</title>
        <authorList>
            <person name="Baptista R.P."/>
            <person name="Li Y."/>
            <person name="Sateriale A."/>
            <person name="Ansell B."/>
            <person name="Jex A."/>
            <person name="Sanders M."/>
            <person name="Brooks K."/>
            <person name="Tracey A."/>
            <person name="Berriman M."/>
            <person name="Striepen B."/>
            <person name="Cotton J.A."/>
            <person name="Kissinger J.C."/>
        </authorList>
    </citation>
    <scope>NUCLEOTIDE SEQUENCE [LARGE SCALE GENOMIC DNA]</scope>
    <source>
        <strain evidence="3 5">IOWA-ATCC</strain>
    </source>
</reference>
<keyword evidence="1" id="KW-0472">Membrane</keyword>
<keyword evidence="1" id="KW-1133">Transmembrane helix</keyword>
<organism evidence="2 4">
    <name type="scientific">Cryptosporidium parvum</name>
    <dbReference type="NCBI Taxonomy" id="5807"/>
    <lineage>
        <taxon>Eukaryota</taxon>
        <taxon>Sar</taxon>
        <taxon>Alveolata</taxon>
        <taxon>Apicomplexa</taxon>
        <taxon>Conoidasida</taxon>
        <taxon>Coccidia</taxon>
        <taxon>Eucoccidiorida</taxon>
        <taxon>Eimeriorina</taxon>
        <taxon>Cryptosporidiidae</taxon>
        <taxon>Cryptosporidium</taxon>
    </lineage>
</organism>
<evidence type="ECO:0000313" key="3">
    <source>
        <dbReference type="EMBL" id="QOY41381.1"/>
    </source>
</evidence>
<dbReference type="Proteomes" id="UP000593906">
    <property type="component" value="Chromosome 6"/>
</dbReference>
<dbReference type="EMBL" id="BX538353">
    <property type="protein sequence ID" value="CAD98310.1"/>
    <property type="molecule type" value="Genomic_DNA"/>
</dbReference>